<gene>
    <name evidence="1" type="ORF">VNO80_08145</name>
</gene>
<dbReference type="EMBL" id="JAYMYR010000003">
    <property type="protein sequence ID" value="KAK7374708.1"/>
    <property type="molecule type" value="Genomic_DNA"/>
</dbReference>
<dbReference type="AlphaFoldDB" id="A0AAN9NRT9"/>
<comment type="caution">
    <text evidence="1">The sequence shown here is derived from an EMBL/GenBank/DDBJ whole genome shotgun (WGS) entry which is preliminary data.</text>
</comment>
<proteinExistence type="predicted"/>
<accession>A0AAN9NRT9</accession>
<evidence type="ECO:0000313" key="2">
    <source>
        <dbReference type="Proteomes" id="UP001374584"/>
    </source>
</evidence>
<name>A0AAN9NRT9_PHACN</name>
<evidence type="ECO:0000313" key="1">
    <source>
        <dbReference type="EMBL" id="KAK7374708.1"/>
    </source>
</evidence>
<dbReference type="Proteomes" id="UP001374584">
    <property type="component" value="Unassembled WGS sequence"/>
</dbReference>
<keyword evidence="2" id="KW-1185">Reference proteome</keyword>
<sequence>MHRTTVHYCQSTTQSITLVSFNHCMGDYKMSKILVCLALFKARFNFFFNNLNEGKKNKHSPKFPNNCNCTFF</sequence>
<protein>
    <submittedName>
        <fullName evidence="1">Uncharacterized protein</fullName>
    </submittedName>
</protein>
<organism evidence="1 2">
    <name type="scientific">Phaseolus coccineus</name>
    <name type="common">Scarlet runner bean</name>
    <name type="synonym">Phaseolus multiflorus</name>
    <dbReference type="NCBI Taxonomy" id="3886"/>
    <lineage>
        <taxon>Eukaryota</taxon>
        <taxon>Viridiplantae</taxon>
        <taxon>Streptophyta</taxon>
        <taxon>Embryophyta</taxon>
        <taxon>Tracheophyta</taxon>
        <taxon>Spermatophyta</taxon>
        <taxon>Magnoliopsida</taxon>
        <taxon>eudicotyledons</taxon>
        <taxon>Gunneridae</taxon>
        <taxon>Pentapetalae</taxon>
        <taxon>rosids</taxon>
        <taxon>fabids</taxon>
        <taxon>Fabales</taxon>
        <taxon>Fabaceae</taxon>
        <taxon>Papilionoideae</taxon>
        <taxon>50 kb inversion clade</taxon>
        <taxon>NPAAA clade</taxon>
        <taxon>indigoferoid/millettioid clade</taxon>
        <taxon>Phaseoleae</taxon>
        <taxon>Phaseolus</taxon>
    </lineage>
</organism>
<reference evidence="1 2" key="1">
    <citation type="submission" date="2024-01" db="EMBL/GenBank/DDBJ databases">
        <title>The genomes of 5 underutilized Papilionoideae crops provide insights into root nodulation and disease resistanc.</title>
        <authorList>
            <person name="Jiang F."/>
        </authorList>
    </citation>
    <scope>NUCLEOTIDE SEQUENCE [LARGE SCALE GENOMIC DNA]</scope>
    <source>
        <strain evidence="1">JINMINGXINNONG_FW02</strain>
        <tissue evidence="1">Leaves</tissue>
    </source>
</reference>